<comment type="similarity">
    <text evidence="1">Belongs to the ROK (NagC/XylR) family.</text>
</comment>
<dbReference type="InterPro" id="IPR043129">
    <property type="entry name" value="ATPase_NBD"/>
</dbReference>
<reference evidence="3 4" key="1">
    <citation type="submission" date="2020-08" db="EMBL/GenBank/DDBJ databases">
        <title>Whole genome shotgun sequence of Actinocatenispora thailandica NBRC 105041.</title>
        <authorList>
            <person name="Komaki H."/>
            <person name="Tamura T."/>
        </authorList>
    </citation>
    <scope>NUCLEOTIDE SEQUENCE [LARGE SCALE GENOMIC DNA]</scope>
    <source>
        <strain evidence="3 4">NBRC 105041</strain>
    </source>
</reference>
<protein>
    <submittedName>
        <fullName evidence="3">Transcriptional regulator</fullName>
    </submittedName>
</protein>
<dbReference type="Gene3D" id="3.30.420.40">
    <property type="match status" value="2"/>
</dbReference>
<dbReference type="KEGG" id="atl:Athai_60060"/>
<dbReference type="PANTHER" id="PTHR18964:SF149">
    <property type="entry name" value="BIFUNCTIONAL UDP-N-ACETYLGLUCOSAMINE 2-EPIMERASE_N-ACETYLMANNOSAMINE KINASE"/>
    <property type="match status" value="1"/>
</dbReference>
<proteinExistence type="inferred from homology"/>
<dbReference type="PANTHER" id="PTHR18964">
    <property type="entry name" value="ROK (REPRESSOR, ORF, KINASE) FAMILY"/>
    <property type="match status" value="1"/>
</dbReference>
<dbReference type="InterPro" id="IPR036388">
    <property type="entry name" value="WH-like_DNA-bd_sf"/>
</dbReference>
<dbReference type="Proteomes" id="UP000611640">
    <property type="component" value="Chromosome"/>
</dbReference>
<evidence type="ECO:0000313" key="3">
    <source>
        <dbReference type="EMBL" id="BCJ38503.1"/>
    </source>
</evidence>
<dbReference type="Pfam" id="PF09339">
    <property type="entry name" value="HTH_IclR"/>
    <property type="match status" value="1"/>
</dbReference>
<accession>A0A7R7DV98</accession>
<feature type="domain" description="HTH iclR-type" evidence="2">
    <location>
        <begin position="27"/>
        <end position="68"/>
    </location>
</feature>
<dbReference type="Pfam" id="PF00480">
    <property type="entry name" value="ROK"/>
    <property type="match status" value="1"/>
</dbReference>
<dbReference type="GO" id="GO:0003677">
    <property type="term" value="F:DNA binding"/>
    <property type="evidence" value="ECO:0007669"/>
    <property type="project" value="InterPro"/>
</dbReference>
<dbReference type="SUPFAM" id="SSF46785">
    <property type="entry name" value="Winged helix' DNA-binding domain"/>
    <property type="match status" value="1"/>
</dbReference>
<organism evidence="3 4">
    <name type="scientific">Actinocatenispora thailandica</name>
    <dbReference type="NCBI Taxonomy" id="227318"/>
    <lineage>
        <taxon>Bacteria</taxon>
        <taxon>Bacillati</taxon>
        <taxon>Actinomycetota</taxon>
        <taxon>Actinomycetes</taxon>
        <taxon>Micromonosporales</taxon>
        <taxon>Micromonosporaceae</taxon>
        <taxon>Actinocatenispora</taxon>
    </lineage>
</organism>
<evidence type="ECO:0000256" key="1">
    <source>
        <dbReference type="ARBA" id="ARBA00006479"/>
    </source>
</evidence>
<evidence type="ECO:0000259" key="2">
    <source>
        <dbReference type="Pfam" id="PF09339"/>
    </source>
</evidence>
<dbReference type="InterPro" id="IPR011991">
    <property type="entry name" value="ArsR-like_HTH"/>
</dbReference>
<name>A0A7R7DV98_9ACTN</name>
<dbReference type="InterPro" id="IPR005471">
    <property type="entry name" value="Tscrpt_reg_IclR_N"/>
</dbReference>
<dbReference type="Gene3D" id="1.10.10.10">
    <property type="entry name" value="Winged helix-like DNA-binding domain superfamily/Winged helix DNA-binding domain"/>
    <property type="match status" value="1"/>
</dbReference>
<dbReference type="CDD" id="cd00090">
    <property type="entry name" value="HTH_ARSR"/>
    <property type="match status" value="1"/>
</dbReference>
<dbReference type="RefSeq" id="WP_203964527.1">
    <property type="nucleotide sequence ID" value="NZ_AP023355.1"/>
</dbReference>
<evidence type="ECO:0000313" key="4">
    <source>
        <dbReference type="Proteomes" id="UP000611640"/>
    </source>
</evidence>
<dbReference type="InterPro" id="IPR000600">
    <property type="entry name" value="ROK"/>
</dbReference>
<sequence>MLTAGSGTGSGDAAARGAIRRNNVSVVLRHLRRGARSRTEISRDLGLPNSSVSKLVAELVELGLVTDDERRRAGGIGRPHQAVALRGGARCGIGVEISVNYIRVIALDLPGDVLLDDRAPVDHDRRDHRATLDLAGHLVGAAITALRATGTAVTGVTVATPGHVDRDTGVVTLATNLGWTGVPVAAELTRRLGPHAPLVRVDNDARLGAVAEHRVAHLPSLLYLTGEVGVAGGIVVDDTLVLGAANAAGELGHMPLDPHGDTCPCGQRGCFETMVGLGRFLSYAADDTDPVRDQRRDLEERLALLTGRAAAGDARTVRAIDRIAADLGLGLGLLVNVLDPAVIVLGGYFSHLGEPLLSRVRAEVAGRVLAPHAGGCDVRLSHLGFTAAARGAAETVLDDVFTDPAAFGVPVAP</sequence>
<dbReference type="AlphaFoldDB" id="A0A7R7DV98"/>
<dbReference type="EMBL" id="AP023355">
    <property type="protein sequence ID" value="BCJ38503.1"/>
    <property type="molecule type" value="Genomic_DNA"/>
</dbReference>
<dbReference type="InterPro" id="IPR036390">
    <property type="entry name" value="WH_DNA-bd_sf"/>
</dbReference>
<dbReference type="SUPFAM" id="SSF53067">
    <property type="entry name" value="Actin-like ATPase domain"/>
    <property type="match status" value="1"/>
</dbReference>
<dbReference type="GO" id="GO:0006355">
    <property type="term" value="P:regulation of DNA-templated transcription"/>
    <property type="evidence" value="ECO:0007669"/>
    <property type="project" value="InterPro"/>
</dbReference>
<keyword evidence="4" id="KW-1185">Reference proteome</keyword>
<gene>
    <name evidence="3" type="ORF">Athai_60060</name>
</gene>